<gene>
    <name evidence="2" type="ORF">CQW23_12680</name>
</gene>
<dbReference type="OrthoDB" id="1303447at2759"/>
<dbReference type="PANTHER" id="PTHR31973:SF195">
    <property type="entry name" value="MUDR FAMILY TRANSPOSASE"/>
    <property type="match status" value="1"/>
</dbReference>
<organism evidence="2 3">
    <name type="scientific">Capsicum baccatum</name>
    <name type="common">Peruvian pepper</name>
    <dbReference type="NCBI Taxonomy" id="33114"/>
    <lineage>
        <taxon>Eukaryota</taxon>
        <taxon>Viridiplantae</taxon>
        <taxon>Streptophyta</taxon>
        <taxon>Embryophyta</taxon>
        <taxon>Tracheophyta</taxon>
        <taxon>Spermatophyta</taxon>
        <taxon>Magnoliopsida</taxon>
        <taxon>eudicotyledons</taxon>
        <taxon>Gunneridae</taxon>
        <taxon>Pentapetalae</taxon>
        <taxon>asterids</taxon>
        <taxon>lamiids</taxon>
        <taxon>Solanales</taxon>
        <taxon>Solanaceae</taxon>
        <taxon>Solanoideae</taxon>
        <taxon>Capsiceae</taxon>
        <taxon>Capsicum</taxon>
    </lineage>
</organism>
<evidence type="ECO:0000313" key="3">
    <source>
        <dbReference type="Proteomes" id="UP000224567"/>
    </source>
</evidence>
<name>A0A2G2WTE3_CAPBA</name>
<dbReference type="InterPro" id="IPR018289">
    <property type="entry name" value="MULE_transposase_dom"/>
</dbReference>
<dbReference type="Pfam" id="PF10551">
    <property type="entry name" value="MULE"/>
    <property type="match status" value="1"/>
</dbReference>
<comment type="caution">
    <text evidence="2">The sequence shown here is derived from an EMBL/GenBank/DDBJ whole genome shotgun (WGS) entry which is preliminary data.</text>
</comment>
<dbReference type="AlphaFoldDB" id="A0A2G2WTE3"/>
<accession>A0A2G2WTE3</accession>
<protein>
    <recommendedName>
        <fullName evidence="1">MULE transposase domain-containing protein</fullName>
    </recommendedName>
</protein>
<dbReference type="Proteomes" id="UP000224567">
    <property type="component" value="Unassembled WGS sequence"/>
</dbReference>
<keyword evidence="3" id="KW-1185">Reference proteome</keyword>
<evidence type="ECO:0000313" key="2">
    <source>
        <dbReference type="EMBL" id="PHT48472.1"/>
    </source>
</evidence>
<evidence type="ECO:0000259" key="1">
    <source>
        <dbReference type="Pfam" id="PF10551"/>
    </source>
</evidence>
<proteinExistence type="predicted"/>
<sequence>MPVIEFVLVASDFMGEWLNTPRGWKWRSFTKVTLPIAIYRNSSYGELVASVKQSGDLDYASSNMVISYLMHLREKVNPMIINNDARVSLYMMDVDADGFRPILRINVVDRSFKGLMNSSSSPPRCQTVDNDLNDYKSDGDHPMNMEDDCVHIEEVSLDSQDVEEDCRTGSQPDGKGPSICEIQRIVFKELHCHGSYWMCWKGSVIAKNIIRGTPEHGYAWLLIFSHMVELLNPGSFYSIMVIAVNGTHLYGKYEGVLLSAVAQDTENHIFPIAFCVLYKENGASWTSFFQKLKSIVKDEPDLCVISNRHVSIGNAFSRVYSLAYHGLCMRHLAENLCVNQHYGERLYLFYATAKTYSLDRFSENFEELKYNFPEAAHVLENVLGFEK</sequence>
<dbReference type="EMBL" id="MLFT02000005">
    <property type="protein sequence ID" value="PHT48472.1"/>
    <property type="molecule type" value="Genomic_DNA"/>
</dbReference>
<feature type="domain" description="MULE transposase" evidence="1">
    <location>
        <begin position="241"/>
        <end position="335"/>
    </location>
</feature>
<reference evidence="2 3" key="1">
    <citation type="journal article" date="2017" name="Genome Biol.">
        <title>New reference genome sequences of hot pepper reveal the massive evolution of plant disease-resistance genes by retroduplication.</title>
        <authorList>
            <person name="Kim S."/>
            <person name="Park J."/>
            <person name="Yeom S.I."/>
            <person name="Kim Y.M."/>
            <person name="Seo E."/>
            <person name="Kim K.T."/>
            <person name="Kim M.S."/>
            <person name="Lee J.M."/>
            <person name="Cheong K."/>
            <person name="Shin H.S."/>
            <person name="Kim S.B."/>
            <person name="Han K."/>
            <person name="Lee J."/>
            <person name="Park M."/>
            <person name="Lee H.A."/>
            <person name="Lee H.Y."/>
            <person name="Lee Y."/>
            <person name="Oh S."/>
            <person name="Lee J.H."/>
            <person name="Choi E."/>
            <person name="Choi E."/>
            <person name="Lee S.E."/>
            <person name="Jeon J."/>
            <person name="Kim H."/>
            <person name="Choi G."/>
            <person name="Song H."/>
            <person name="Lee J."/>
            <person name="Lee S.C."/>
            <person name="Kwon J.K."/>
            <person name="Lee H.Y."/>
            <person name="Koo N."/>
            <person name="Hong Y."/>
            <person name="Kim R.W."/>
            <person name="Kang W.H."/>
            <person name="Huh J.H."/>
            <person name="Kang B.C."/>
            <person name="Yang T.J."/>
            <person name="Lee Y.H."/>
            <person name="Bennetzen J.L."/>
            <person name="Choi D."/>
        </authorList>
    </citation>
    <scope>NUCLEOTIDE SEQUENCE [LARGE SCALE GENOMIC DNA]</scope>
    <source>
        <strain evidence="3">cv. PBC81</strain>
    </source>
</reference>
<dbReference type="PANTHER" id="PTHR31973">
    <property type="entry name" value="POLYPROTEIN, PUTATIVE-RELATED"/>
    <property type="match status" value="1"/>
</dbReference>
<reference evidence="3" key="2">
    <citation type="journal article" date="2017" name="J. Anim. Genet.">
        <title>Multiple reference genome sequences of hot pepper reveal the massive evolution of plant disease resistance genes by retroduplication.</title>
        <authorList>
            <person name="Kim S."/>
            <person name="Park J."/>
            <person name="Yeom S.-I."/>
            <person name="Kim Y.-M."/>
            <person name="Seo E."/>
            <person name="Kim K.-T."/>
            <person name="Kim M.-S."/>
            <person name="Lee J.M."/>
            <person name="Cheong K."/>
            <person name="Shin H.-S."/>
            <person name="Kim S.-B."/>
            <person name="Han K."/>
            <person name="Lee J."/>
            <person name="Park M."/>
            <person name="Lee H.-A."/>
            <person name="Lee H.-Y."/>
            <person name="Lee Y."/>
            <person name="Oh S."/>
            <person name="Lee J.H."/>
            <person name="Choi E."/>
            <person name="Choi E."/>
            <person name="Lee S.E."/>
            <person name="Jeon J."/>
            <person name="Kim H."/>
            <person name="Choi G."/>
            <person name="Song H."/>
            <person name="Lee J."/>
            <person name="Lee S.-C."/>
            <person name="Kwon J.-K."/>
            <person name="Lee H.-Y."/>
            <person name="Koo N."/>
            <person name="Hong Y."/>
            <person name="Kim R.W."/>
            <person name="Kang W.-H."/>
            <person name="Huh J.H."/>
            <person name="Kang B.-C."/>
            <person name="Yang T.-J."/>
            <person name="Lee Y.-H."/>
            <person name="Bennetzen J.L."/>
            <person name="Choi D."/>
        </authorList>
    </citation>
    <scope>NUCLEOTIDE SEQUENCE [LARGE SCALE GENOMIC DNA]</scope>
    <source>
        <strain evidence="3">cv. PBC81</strain>
    </source>
</reference>
<dbReference type="STRING" id="33114.A0A2G2WTE3"/>